<protein>
    <submittedName>
        <fullName evidence="1">Uncharacterized protein</fullName>
    </submittedName>
</protein>
<feature type="non-terminal residue" evidence="1">
    <location>
        <position position="1"/>
    </location>
</feature>
<evidence type="ECO:0000313" key="2">
    <source>
        <dbReference type="Proteomes" id="UP001172083"/>
    </source>
</evidence>
<name>A0ABT8LLG5_9BACT</name>
<reference evidence="1" key="1">
    <citation type="submission" date="2023-06" db="EMBL/GenBank/DDBJ databases">
        <title>Genomic of Agaribacillus aureum.</title>
        <authorList>
            <person name="Wang G."/>
        </authorList>
    </citation>
    <scope>NUCLEOTIDE SEQUENCE</scope>
    <source>
        <strain evidence="1">BMA12</strain>
    </source>
</reference>
<evidence type="ECO:0000313" key="1">
    <source>
        <dbReference type="EMBL" id="MDN5217550.1"/>
    </source>
</evidence>
<accession>A0ABT8LLG5</accession>
<dbReference type="RefSeq" id="WP_346762885.1">
    <property type="nucleotide sequence ID" value="NZ_JAUJEB010000032.1"/>
</dbReference>
<sequence length="66" mass="7360">DGLGGFDAYYPYESGLYADGDVKQTSLIRIKGQPHLLLAINNKPMKIIRIGKKRLTENEIADLAQQ</sequence>
<organism evidence="1 2">
    <name type="scientific">Agaribacillus aureus</name>
    <dbReference type="NCBI Taxonomy" id="3051825"/>
    <lineage>
        <taxon>Bacteria</taxon>
        <taxon>Pseudomonadati</taxon>
        <taxon>Bacteroidota</taxon>
        <taxon>Cytophagia</taxon>
        <taxon>Cytophagales</taxon>
        <taxon>Splendidivirgaceae</taxon>
        <taxon>Agaribacillus</taxon>
    </lineage>
</organism>
<keyword evidence="2" id="KW-1185">Reference proteome</keyword>
<comment type="caution">
    <text evidence="1">The sequence shown here is derived from an EMBL/GenBank/DDBJ whole genome shotgun (WGS) entry which is preliminary data.</text>
</comment>
<gene>
    <name evidence="1" type="ORF">QQ020_36090</name>
</gene>
<dbReference type="EMBL" id="JAUJEB010000032">
    <property type="protein sequence ID" value="MDN5217550.1"/>
    <property type="molecule type" value="Genomic_DNA"/>
</dbReference>
<dbReference type="Proteomes" id="UP001172083">
    <property type="component" value="Unassembled WGS sequence"/>
</dbReference>
<proteinExistence type="predicted"/>